<dbReference type="RefSeq" id="WP_158424241.1">
    <property type="nucleotide sequence ID" value="NZ_JAOQJQ010000001.1"/>
</dbReference>
<evidence type="ECO:0000259" key="5">
    <source>
        <dbReference type="PROSITE" id="PS50893"/>
    </source>
</evidence>
<sequence>MKLEIKNISYQYSKKGRMILDNFCFTADSSERVGLTAPSGYGKTTLCKLLSGYLKPEQGEILLDGKTLSSYGSYCPVQMIWQHPELSVNPRFRMRDVLEEGDQIEERMIKALGIEKDWLNRFPSELSGGELQRFCIARALGEGTKFLLADEITTMLDLITQSQIWGFLLKEVKERQIGLIAVSHNRQLLNQICTRQVELDKQR</sequence>
<evidence type="ECO:0000256" key="1">
    <source>
        <dbReference type="ARBA" id="ARBA00005417"/>
    </source>
</evidence>
<keyword evidence="3" id="KW-0547">Nucleotide-binding</keyword>
<evidence type="ECO:0000313" key="7">
    <source>
        <dbReference type="Proteomes" id="UP001652442"/>
    </source>
</evidence>
<dbReference type="PANTHER" id="PTHR43776:SF7">
    <property type="entry name" value="D,D-DIPEPTIDE TRANSPORT ATP-BINDING PROTEIN DDPF-RELATED"/>
    <property type="match status" value="1"/>
</dbReference>
<organism evidence="6 7">
    <name type="scientific">Brotonthovivens ammoniilytica</name>
    <dbReference type="NCBI Taxonomy" id="2981725"/>
    <lineage>
        <taxon>Bacteria</taxon>
        <taxon>Bacillati</taxon>
        <taxon>Bacillota</taxon>
        <taxon>Clostridia</taxon>
        <taxon>Lachnospirales</taxon>
        <taxon>Lachnospiraceae</taxon>
        <taxon>Brotonthovivens</taxon>
    </lineage>
</organism>
<dbReference type="PROSITE" id="PS00211">
    <property type="entry name" value="ABC_TRANSPORTER_1"/>
    <property type="match status" value="1"/>
</dbReference>
<dbReference type="EMBL" id="JAOQJQ010000001">
    <property type="protein sequence ID" value="MCU6761446.1"/>
    <property type="molecule type" value="Genomic_DNA"/>
</dbReference>
<comment type="caution">
    <text evidence="6">The sequence shown here is derived from an EMBL/GenBank/DDBJ whole genome shotgun (WGS) entry which is preliminary data.</text>
</comment>
<dbReference type="InterPro" id="IPR017871">
    <property type="entry name" value="ABC_transporter-like_CS"/>
</dbReference>
<dbReference type="InterPro" id="IPR003439">
    <property type="entry name" value="ABC_transporter-like_ATP-bd"/>
</dbReference>
<keyword evidence="2" id="KW-0813">Transport</keyword>
<evidence type="ECO:0000313" key="6">
    <source>
        <dbReference type="EMBL" id="MCU6761446.1"/>
    </source>
</evidence>
<accession>A0ABT2TIE8</accession>
<dbReference type="SUPFAM" id="SSF52540">
    <property type="entry name" value="P-loop containing nucleoside triphosphate hydrolases"/>
    <property type="match status" value="1"/>
</dbReference>
<keyword evidence="7" id="KW-1185">Reference proteome</keyword>
<dbReference type="InterPro" id="IPR050319">
    <property type="entry name" value="ABC_transp_ATP-bind"/>
</dbReference>
<feature type="domain" description="ABC transporter" evidence="5">
    <location>
        <begin position="3"/>
        <end position="201"/>
    </location>
</feature>
<evidence type="ECO:0000256" key="2">
    <source>
        <dbReference type="ARBA" id="ARBA00022448"/>
    </source>
</evidence>
<dbReference type="Pfam" id="PF00005">
    <property type="entry name" value="ABC_tran"/>
    <property type="match status" value="1"/>
</dbReference>
<reference evidence="6 7" key="1">
    <citation type="journal article" date="2021" name="ISME Commun">
        <title>Automated analysis of genomic sequences facilitates high-throughput and comprehensive description of bacteria.</title>
        <authorList>
            <person name="Hitch T.C.A."/>
        </authorList>
    </citation>
    <scope>NUCLEOTIDE SEQUENCE [LARGE SCALE GENOMIC DNA]</scope>
    <source>
        <strain evidence="6 7">Sanger_109</strain>
    </source>
</reference>
<dbReference type="InterPro" id="IPR027417">
    <property type="entry name" value="P-loop_NTPase"/>
</dbReference>
<gene>
    <name evidence="6" type="ORF">OCV88_03705</name>
</gene>
<dbReference type="InterPro" id="IPR003593">
    <property type="entry name" value="AAA+_ATPase"/>
</dbReference>
<name>A0ABT2TIE8_9FIRM</name>
<keyword evidence="4 6" id="KW-0067">ATP-binding</keyword>
<dbReference type="PANTHER" id="PTHR43776">
    <property type="entry name" value="TRANSPORT ATP-BINDING PROTEIN"/>
    <property type="match status" value="1"/>
</dbReference>
<dbReference type="PROSITE" id="PS50893">
    <property type="entry name" value="ABC_TRANSPORTER_2"/>
    <property type="match status" value="1"/>
</dbReference>
<dbReference type="Proteomes" id="UP001652442">
    <property type="component" value="Unassembled WGS sequence"/>
</dbReference>
<evidence type="ECO:0000256" key="3">
    <source>
        <dbReference type="ARBA" id="ARBA00022741"/>
    </source>
</evidence>
<proteinExistence type="inferred from homology"/>
<protein>
    <submittedName>
        <fullName evidence="6">ATP-binding cassette domain-containing protein</fullName>
    </submittedName>
</protein>
<dbReference type="GO" id="GO:0005524">
    <property type="term" value="F:ATP binding"/>
    <property type="evidence" value="ECO:0007669"/>
    <property type="project" value="UniProtKB-KW"/>
</dbReference>
<evidence type="ECO:0000256" key="4">
    <source>
        <dbReference type="ARBA" id="ARBA00022840"/>
    </source>
</evidence>
<dbReference type="SMART" id="SM00382">
    <property type="entry name" value="AAA"/>
    <property type="match status" value="1"/>
</dbReference>
<dbReference type="Gene3D" id="3.40.50.300">
    <property type="entry name" value="P-loop containing nucleotide triphosphate hydrolases"/>
    <property type="match status" value="1"/>
</dbReference>
<comment type="similarity">
    <text evidence="1">Belongs to the ABC transporter superfamily.</text>
</comment>